<reference evidence="3" key="1">
    <citation type="journal article" date="2011" name="Proc. Natl. Acad. Sci. U.S.A.">
        <title>Obligate biotrophy features unraveled by the genomic analysis of rust fungi.</title>
        <authorList>
            <person name="Duplessis S."/>
            <person name="Cuomo C.A."/>
            <person name="Lin Y.-C."/>
            <person name="Aerts A."/>
            <person name="Tisserant E."/>
            <person name="Veneault-Fourrey C."/>
            <person name="Joly D.L."/>
            <person name="Hacquard S."/>
            <person name="Amselem J."/>
            <person name="Cantarel B.L."/>
            <person name="Chiu R."/>
            <person name="Coutinho P.M."/>
            <person name="Feau N."/>
            <person name="Field M."/>
            <person name="Frey P."/>
            <person name="Gelhaye E."/>
            <person name="Goldberg J."/>
            <person name="Grabherr M.G."/>
            <person name="Kodira C.D."/>
            <person name="Kohler A."/>
            <person name="Kuees U."/>
            <person name="Lindquist E.A."/>
            <person name="Lucas S.M."/>
            <person name="Mago R."/>
            <person name="Mauceli E."/>
            <person name="Morin E."/>
            <person name="Murat C."/>
            <person name="Pangilinan J.L."/>
            <person name="Park R."/>
            <person name="Pearson M."/>
            <person name="Quesneville H."/>
            <person name="Rouhier N."/>
            <person name="Sakthikumar S."/>
            <person name="Salamov A.A."/>
            <person name="Schmutz J."/>
            <person name="Selles B."/>
            <person name="Shapiro H."/>
            <person name="Tanguay P."/>
            <person name="Tuskan G.A."/>
            <person name="Henrissat B."/>
            <person name="Van de Peer Y."/>
            <person name="Rouze P."/>
            <person name="Ellis J.G."/>
            <person name="Dodds P.N."/>
            <person name="Schein J.E."/>
            <person name="Zhong S."/>
            <person name="Hamelin R.C."/>
            <person name="Grigoriev I.V."/>
            <person name="Szabo L.J."/>
            <person name="Martin F."/>
        </authorList>
    </citation>
    <scope>NUCLEOTIDE SEQUENCE [LARGE SCALE GENOMIC DNA]</scope>
    <source>
        <strain evidence="3">CRL 75-36-700-3 / race SCCL</strain>
    </source>
</reference>
<dbReference type="EMBL" id="DS178270">
    <property type="protein sequence ID" value="EHS64820.1"/>
    <property type="molecule type" value="Genomic_DNA"/>
</dbReference>
<dbReference type="AlphaFoldDB" id="H6QQB8"/>
<evidence type="ECO:0000313" key="3">
    <source>
        <dbReference type="Proteomes" id="UP000008783"/>
    </source>
</evidence>
<dbReference type="GeneID" id="13542138"/>
<dbReference type="HOGENOM" id="CLU_2832409_0_0_1"/>
<evidence type="ECO:0000313" key="2">
    <source>
        <dbReference type="EMBL" id="EHS64820.1"/>
    </source>
</evidence>
<sequence length="66" mass="7247">MRISPKVCRRESDEYKIPPVNVLDAAPSKPRAPRDPTGIPTAQDNTCPGHSRLNHPTPAIPLSLEH</sequence>
<dbReference type="Proteomes" id="UP000008783">
    <property type="component" value="Unassembled WGS sequence"/>
</dbReference>
<name>H6QQB8_PUCGT</name>
<protein>
    <submittedName>
        <fullName evidence="2">Uncharacterized protein</fullName>
    </submittedName>
</protein>
<organism evidence="2 3">
    <name type="scientific">Puccinia graminis f. sp. tritici (strain CRL 75-36-700-3 / race SCCL)</name>
    <name type="common">Black stem rust fungus</name>
    <dbReference type="NCBI Taxonomy" id="418459"/>
    <lineage>
        <taxon>Eukaryota</taxon>
        <taxon>Fungi</taxon>
        <taxon>Dikarya</taxon>
        <taxon>Basidiomycota</taxon>
        <taxon>Pucciniomycotina</taxon>
        <taxon>Pucciniomycetes</taxon>
        <taxon>Pucciniales</taxon>
        <taxon>Pucciniaceae</taxon>
        <taxon>Puccinia</taxon>
    </lineage>
</organism>
<proteinExistence type="predicted"/>
<dbReference type="VEuPathDB" id="FungiDB:PGTG_21078"/>
<accession>H6QQB8</accession>
<keyword evidence="3" id="KW-1185">Reference proteome</keyword>
<evidence type="ECO:0000256" key="1">
    <source>
        <dbReference type="SAM" id="MobiDB-lite"/>
    </source>
</evidence>
<dbReference type="InParanoid" id="H6QQB8"/>
<dbReference type="KEGG" id="pgr:PGTG_21078"/>
<dbReference type="RefSeq" id="XP_003890341.1">
    <property type="nucleotide sequence ID" value="XM_003890292.1"/>
</dbReference>
<gene>
    <name evidence="2" type="ORF">PGTG_21078</name>
</gene>
<feature type="region of interest" description="Disordered" evidence="1">
    <location>
        <begin position="21"/>
        <end position="66"/>
    </location>
</feature>